<feature type="domain" description="MULE transposase" evidence="1">
    <location>
        <begin position="11"/>
        <end position="102"/>
    </location>
</feature>
<protein>
    <recommendedName>
        <fullName evidence="1">MULE transposase domain-containing protein</fullName>
    </recommendedName>
</protein>
<dbReference type="EMBL" id="GGMS01016506">
    <property type="protein sequence ID" value="MBY85709.1"/>
    <property type="molecule type" value="Transcribed_RNA"/>
</dbReference>
<evidence type="ECO:0000259" key="1">
    <source>
        <dbReference type="Pfam" id="PF10551"/>
    </source>
</evidence>
<dbReference type="InterPro" id="IPR018289">
    <property type="entry name" value="MULE_transposase_dom"/>
</dbReference>
<organism evidence="2">
    <name type="scientific">Sipha flava</name>
    <name type="common">yellow sugarcane aphid</name>
    <dbReference type="NCBI Taxonomy" id="143950"/>
    <lineage>
        <taxon>Eukaryota</taxon>
        <taxon>Metazoa</taxon>
        <taxon>Ecdysozoa</taxon>
        <taxon>Arthropoda</taxon>
        <taxon>Hexapoda</taxon>
        <taxon>Insecta</taxon>
        <taxon>Pterygota</taxon>
        <taxon>Neoptera</taxon>
        <taxon>Paraneoptera</taxon>
        <taxon>Hemiptera</taxon>
        <taxon>Sternorrhyncha</taxon>
        <taxon>Aphidomorpha</taxon>
        <taxon>Aphidoidea</taxon>
        <taxon>Aphididae</taxon>
        <taxon>Sipha</taxon>
    </lineage>
</organism>
<dbReference type="AlphaFoldDB" id="A0A2S2R6Q0"/>
<proteinExistence type="predicted"/>
<evidence type="ECO:0000313" key="2">
    <source>
        <dbReference type="EMBL" id="MBY85709.1"/>
    </source>
</evidence>
<dbReference type="OrthoDB" id="10031901at2759"/>
<accession>A0A2S2R6Q0</accession>
<dbReference type="Pfam" id="PF10551">
    <property type="entry name" value="MULE"/>
    <property type="match status" value="1"/>
</dbReference>
<reference evidence="2" key="1">
    <citation type="submission" date="2018-04" db="EMBL/GenBank/DDBJ databases">
        <title>Transcriptome assembly of Sipha flava.</title>
        <authorList>
            <person name="Scully E.D."/>
            <person name="Geib S.M."/>
            <person name="Palmer N.A."/>
            <person name="Koch K."/>
            <person name="Bradshaw J."/>
            <person name="Heng-Moss T."/>
            <person name="Sarath G."/>
        </authorList>
    </citation>
    <scope>NUCLEOTIDE SEQUENCE</scope>
</reference>
<gene>
    <name evidence="2" type="ORF">g.112646</name>
</gene>
<sequence>MLKQFRYRKMVSIDGTHGLNAYDFELVTLLVVHDFGSGFPCCFMFINLKGTKIYSLVFSTIKNKVGIISPDTFMTDIVETFYSAWENTMGSVSHLLLCSWHVDRVWRQNVCKITNLHARKNKELYINL</sequence>
<name>A0A2S2R6Q0_9HEMI</name>